<dbReference type="AlphaFoldDB" id="C4XIC1"/>
<feature type="domain" description="ACT" evidence="6">
    <location>
        <begin position="334"/>
        <end position="408"/>
    </location>
</feature>
<dbReference type="GO" id="GO:0006565">
    <property type="term" value="P:L-serine catabolic process"/>
    <property type="evidence" value="ECO:0007669"/>
    <property type="project" value="TreeGrafter"/>
</dbReference>
<evidence type="ECO:0000256" key="2">
    <source>
        <dbReference type="ARBA" id="ARBA00010869"/>
    </source>
</evidence>
<dbReference type="PANTHER" id="PTHR48078:SF6">
    <property type="entry name" value="L-THREONINE DEHYDRATASE CATABOLIC TDCB"/>
    <property type="match status" value="1"/>
</dbReference>
<dbReference type="PANTHER" id="PTHR48078">
    <property type="entry name" value="THREONINE DEHYDRATASE, MITOCHONDRIAL-RELATED"/>
    <property type="match status" value="1"/>
</dbReference>
<proteinExistence type="inferred from homology"/>
<dbReference type="InterPro" id="IPR045865">
    <property type="entry name" value="ACT-like_dom_sf"/>
</dbReference>
<accession>C4XIC1</accession>
<keyword evidence="4" id="KW-0456">Lyase</keyword>
<organism evidence="7 8">
    <name type="scientific">Solidesulfovibrio magneticus (strain ATCC 700980 / DSM 13731 / RS-1)</name>
    <name type="common">Desulfovibrio magneticus</name>
    <dbReference type="NCBI Taxonomy" id="573370"/>
    <lineage>
        <taxon>Bacteria</taxon>
        <taxon>Pseudomonadati</taxon>
        <taxon>Thermodesulfobacteriota</taxon>
        <taxon>Desulfovibrionia</taxon>
        <taxon>Desulfovibrionales</taxon>
        <taxon>Desulfovibrionaceae</taxon>
        <taxon>Solidesulfovibrio</taxon>
    </lineage>
</organism>
<dbReference type="NCBIfam" id="NF005600">
    <property type="entry name" value="PRK07334.1"/>
    <property type="match status" value="1"/>
</dbReference>
<dbReference type="CDD" id="cd01562">
    <property type="entry name" value="Thr-dehyd"/>
    <property type="match status" value="1"/>
</dbReference>
<evidence type="ECO:0000259" key="6">
    <source>
        <dbReference type="PROSITE" id="PS51671"/>
    </source>
</evidence>
<dbReference type="GO" id="GO:0009097">
    <property type="term" value="P:isoleucine biosynthetic process"/>
    <property type="evidence" value="ECO:0007669"/>
    <property type="project" value="TreeGrafter"/>
</dbReference>
<dbReference type="InterPro" id="IPR005789">
    <property type="entry name" value="Thr_deHydtase_catblc"/>
</dbReference>
<dbReference type="InterPro" id="IPR036052">
    <property type="entry name" value="TrpB-like_PALP_sf"/>
</dbReference>
<dbReference type="InterPro" id="IPR001926">
    <property type="entry name" value="TrpB-like_PALP"/>
</dbReference>
<dbReference type="eggNOG" id="COG1171">
    <property type="taxonomic scope" value="Bacteria"/>
</dbReference>
<dbReference type="NCBIfam" id="TIGR01127">
    <property type="entry name" value="ilvA_1Cterm"/>
    <property type="match status" value="1"/>
</dbReference>
<reference evidence="7 8" key="1">
    <citation type="journal article" date="2009" name="Genome Res.">
        <title>Whole genome sequence of Desulfovibrio magneticus strain RS-1 revealed common gene clusters in magnetotactic bacteria.</title>
        <authorList>
            <person name="Nakazawa H."/>
            <person name="Arakaki A."/>
            <person name="Narita-Yamada S."/>
            <person name="Yashiro I."/>
            <person name="Jinno K."/>
            <person name="Aoki N."/>
            <person name="Tsuruyama A."/>
            <person name="Okamura Y."/>
            <person name="Tanikawa S."/>
            <person name="Fujita N."/>
            <person name="Takeyama H."/>
            <person name="Matsunaga T."/>
        </authorList>
    </citation>
    <scope>NUCLEOTIDE SEQUENCE [LARGE SCALE GENOMIC DNA]</scope>
    <source>
        <strain evidence="8">ATCC 700980 / DSM 13731 / RS-1</strain>
    </source>
</reference>
<dbReference type="GO" id="GO:0006567">
    <property type="term" value="P:L-threonine catabolic process"/>
    <property type="evidence" value="ECO:0007669"/>
    <property type="project" value="InterPro"/>
</dbReference>
<comment type="similarity">
    <text evidence="2">Belongs to the serine/threonine dehydratase family.</text>
</comment>
<dbReference type="Gene3D" id="3.30.70.260">
    <property type="match status" value="1"/>
</dbReference>
<dbReference type="EMBL" id="AP010904">
    <property type="protein sequence ID" value="BAH74083.1"/>
    <property type="molecule type" value="Genomic_DNA"/>
</dbReference>
<dbReference type="InterPro" id="IPR044561">
    <property type="entry name" value="ACT_ThrD-II-like"/>
</dbReference>
<name>C4XIC1_SOLM1</name>
<comment type="catalytic activity">
    <reaction evidence="5">
        <text>L-serine = pyruvate + NH4(+)</text>
        <dbReference type="Rhea" id="RHEA:19169"/>
        <dbReference type="ChEBI" id="CHEBI:15361"/>
        <dbReference type="ChEBI" id="CHEBI:28938"/>
        <dbReference type="ChEBI" id="CHEBI:33384"/>
        <dbReference type="EC" id="4.3.1.17"/>
    </reaction>
</comment>
<dbReference type="SUPFAM" id="SSF55021">
    <property type="entry name" value="ACT-like"/>
    <property type="match status" value="1"/>
</dbReference>
<evidence type="ECO:0000256" key="5">
    <source>
        <dbReference type="ARBA" id="ARBA00049406"/>
    </source>
</evidence>
<evidence type="ECO:0000256" key="4">
    <source>
        <dbReference type="ARBA" id="ARBA00023239"/>
    </source>
</evidence>
<protein>
    <submittedName>
        <fullName evidence="7">Threonine dehydratase</fullName>
    </submittedName>
</protein>
<dbReference type="InterPro" id="IPR050147">
    <property type="entry name" value="Ser/Thr_Dehydratase"/>
</dbReference>
<dbReference type="CDD" id="cd04886">
    <property type="entry name" value="ACT_ThrD-II-like"/>
    <property type="match status" value="1"/>
</dbReference>
<dbReference type="SUPFAM" id="SSF53686">
    <property type="entry name" value="Tryptophan synthase beta subunit-like PLP-dependent enzymes"/>
    <property type="match status" value="1"/>
</dbReference>
<evidence type="ECO:0000256" key="1">
    <source>
        <dbReference type="ARBA" id="ARBA00001933"/>
    </source>
</evidence>
<dbReference type="InterPro" id="IPR002912">
    <property type="entry name" value="ACT_dom"/>
</dbReference>
<dbReference type="Proteomes" id="UP000009071">
    <property type="component" value="Chromosome"/>
</dbReference>
<dbReference type="Gene3D" id="3.40.50.1100">
    <property type="match status" value="2"/>
</dbReference>
<dbReference type="FunFam" id="3.40.50.1100:FF:000005">
    <property type="entry name" value="Threonine dehydratase catabolic"/>
    <property type="match status" value="1"/>
</dbReference>
<dbReference type="Pfam" id="PF00291">
    <property type="entry name" value="PALP"/>
    <property type="match status" value="1"/>
</dbReference>
<evidence type="ECO:0000313" key="8">
    <source>
        <dbReference type="Proteomes" id="UP000009071"/>
    </source>
</evidence>
<dbReference type="PROSITE" id="PS51671">
    <property type="entry name" value="ACT"/>
    <property type="match status" value="1"/>
</dbReference>
<dbReference type="GO" id="GO:0004794">
    <property type="term" value="F:threonine deaminase activity"/>
    <property type="evidence" value="ECO:0007669"/>
    <property type="project" value="InterPro"/>
</dbReference>
<keyword evidence="8" id="KW-1185">Reference proteome</keyword>
<dbReference type="HOGENOM" id="CLU_021152_4_1_7"/>
<gene>
    <name evidence="7" type="ordered locus">DMR_05920</name>
</gene>
<comment type="cofactor">
    <cofactor evidence="1">
        <name>pyridoxal 5'-phosphate</name>
        <dbReference type="ChEBI" id="CHEBI:597326"/>
    </cofactor>
</comment>
<dbReference type="STRING" id="573370.DMR_05920"/>
<evidence type="ECO:0000256" key="3">
    <source>
        <dbReference type="ARBA" id="ARBA00022898"/>
    </source>
</evidence>
<dbReference type="GO" id="GO:0003941">
    <property type="term" value="F:L-serine ammonia-lyase activity"/>
    <property type="evidence" value="ECO:0007669"/>
    <property type="project" value="UniProtKB-EC"/>
</dbReference>
<keyword evidence="3" id="KW-0663">Pyridoxal phosphate</keyword>
<sequence>MCFASGRSPMIELADVLAARERLSPRLAPTPFLQSQVLSAMTGAAVWVKFENHQFTASFKERGALNKLLTLSETERSRGVSAMSAGNHAQGVAYHAKNLGIPAVIVMPAHTPSVKVEHTRAHGAEVVLAGETLAEATEAAKRITAERGLTFVHPFDDPMVMAGQGTVALEMLDAVPDLDVMVTPIGGGGLISGVATAAKGVRPDIEVVGVQAACYPSMLCAMRGEPPEGTGNTIAEGIAVKYPGALTTEVVKARVDAVLTVDEPRLEQAVALFLFIEKTVAEGAGASPLAALLEYPGRFAGKKVGLVLSGGNIDPRLLASVIMRELIREGRVVTIRLPISDRPGTLAQVTAVLRDSGANIMEIQHHRTLLALPAKEASLEIAFEARDREHGRSVVAALTAAGFQPEVL</sequence>
<evidence type="ECO:0000313" key="7">
    <source>
        <dbReference type="EMBL" id="BAH74083.1"/>
    </source>
</evidence>
<dbReference type="KEGG" id="dma:DMR_05920"/>